<evidence type="ECO:0000256" key="1">
    <source>
        <dbReference type="SAM" id="MobiDB-lite"/>
    </source>
</evidence>
<evidence type="ECO:0000256" key="2">
    <source>
        <dbReference type="SAM" id="SignalP"/>
    </source>
</evidence>
<feature type="chain" id="PRO_5043822207" evidence="2">
    <location>
        <begin position="17"/>
        <end position="132"/>
    </location>
</feature>
<protein>
    <submittedName>
        <fullName evidence="3">Uncharacterized protein</fullName>
    </submittedName>
</protein>
<sequence length="132" mass="14546">MKQIFAVCLLLTAVDAVFLESSEGPLNRFHLERWFPLSGHWLTPPGHRFPLPGHLHSTPGHIQLPPGQLRSYTILGDLFSKDQQNKESESCTVVRICHNPLINESPGSPIPQPQTTESPHGGEGIIDIRGGN</sequence>
<dbReference type="EMBL" id="JAWNGG020000120">
    <property type="protein sequence ID" value="KAK9300915.1"/>
    <property type="molecule type" value="Genomic_DNA"/>
</dbReference>
<evidence type="ECO:0000313" key="4">
    <source>
        <dbReference type="Proteomes" id="UP001432146"/>
    </source>
</evidence>
<feature type="signal peptide" evidence="2">
    <location>
        <begin position="1"/>
        <end position="16"/>
    </location>
</feature>
<feature type="region of interest" description="Disordered" evidence="1">
    <location>
        <begin position="101"/>
        <end position="132"/>
    </location>
</feature>
<comment type="caution">
    <text evidence="3">The sequence shown here is derived from an EMBL/GenBank/DDBJ whole genome shotgun (WGS) entry which is preliminary data.</text>
</comment>
<evidence type="ECO:0000313" key="3">
    <source>
        <dbReference type="EMBL" id="KAK9300915.1"/>
    </source>
</evidence>
<name>A0AAW0ZT48_9HYME</name>
<gene>
    <name evidence="3" type="ORF">QLX08_006613</name>
</gene>
<reference evidence="3 4" key="1">
    <citation type="submission" date="2024-05" db="EMBL/GenBank/DDBJ databases">
        <title>The nuclear and mitochondrial genome assemblies of Tetragonisca angustula (Apidae: Meliponini), a tiny yet remarkable pollinator in the Neotropics.</title>
        <authorList>
            <person name="Ferrari R."/>
            <person name="Ricardo P.C."/>
            <person name="Dias F.C."/>
            <person name="Araujo N.S."/>
            <person name="Soares D.O."/>
            <person name="Zhou Q.-S."/>
            <person name="Zhu C.-D."/>
            <person name="Coutinho L."/>
            <person name="Airas M.C."/>
            <person name="Batista T.M."/>
        </authorList>
    </citation>
    <scope>NUCLEOTIDE SEQUENCE [LARGE SCALE GENOMIC DNA]</scope>
    <source>
        <strain evidence="3">ASF017062</strain>
        <tissue evidence="3">Abdomen</tissue>
    </source>
</reference>
<accession>A0AAW0ZT48</accession>
<keyword evidence="2" id="KW-0732">Signal</keyword>
<dbReference type="Proteomes" id="UP001432146">
    <property type="component" value="Unassembled WGS sequence"/>
</dbReference>
<keyword evidence="4" id="KW-1185">Reference proteome</keyword>
<dbReference type="AlphaFoldDB" id="A0AAW0ZT48"/>
<proteinExistence type="predicted"/>
<organism evidence="3 4">
    <name type="scientific">Tetragonisca angustula</name>
    <dbReference type="NCBI Taxonomy" id="166442"/>
    <lineage>
        <taxon>Eukaryota</taxon>
        <taxon>Metazoa</taxon>
        <taxon>Ecdysozoa</taxon>
        <taxon>Arthropoda</taxon>
        <taxon>Hexapoda</taxon>
        <taxon>Insecta</taxon>
        <taxon>Pterygota</taxon>
        <taxon>Neoptera</taxon>
        <taxon>Endopterygota</taxon>
        <taxon>Hymenoptera</taxon>
        <taxon>Apocrita</taxon>
        <taxon>Aculeata</taxon>
        <taxon>Apoidea</taxon>
        <taxon>Anthophila</taxon>
        <taxon>Apidae</taxon>
        <taxon>Tetragonisca</taxon>
    </lineage>
</organism>